<protein>
    <submittedName>
        <fullName evidence="4">ZP domain-containing protein</fullName>
    </submittedName>
</protein>
<proteinExistence type="predicted"/>
<evidence type="ECO:0000256" key="2">
    <source>
        <dbReference type="SAM" id="Phobius"/>
    </source>
</evidence>
<keyword evidence="3" id="KW-1185">Reference proteome</keyword>
<accession>A0A914H2M7</accession>
<feature type="compositionally biased region" description="Basic and acidic residues" evidence="1">
    <location>
        <begin position="400"/>
        <end position="413"/>
    </location>
</feature>
<feature type="region of interest" description="Disordered" evidence="1">
    <location>
        <begin position="446"/>
        <end position="465"/>
    </location>
</feature>
<feature type="region of interest" description="Disordered" evidence="1">
    <location>
        <begin position="391"/>
        <end position="416"/>
    </location>
</feature>
<feature type="region of interest" description="Disordered" evidence="1">
    <location>
        <begin position="302"/>
        <end position="327"/>
    </location>
</feature>
<reference evidence="4" key="1">
    <citation type="submission" date="2022-11" db="UniProtKB">
        <authorList>
            <consortium name="WormBaseParasite"/>
        </authorList>
    </citation>
    <scope>IDENTIFICATION</scope>
</reference>
<dbReference type="AlphaFoldDB" id="A0A914H2M7"/>
<evidence type="ECO:0000313" key="3">
    <source>
        <dbReference type="Proteomes" id="UP000887572"/>
    </source>
</evidence>
<keyword evidence="2" id="KW-0812">Transmembrane</keyword>
<organism evidence="3 4">
    <name type="scientific">Globodera rostochiensis</name>
    <name type="common">Golden nematode worm</name>
    <name type="synonym">Heterodera rostochiensis</name>
    <dbReference type="NCBI Taxonomy" id="31243"/>
    <lineage>
        <taxon>Eukaryota</taxon>
        <taxon>Metazoa</taxon>
        <taxon>Ecdysozoa</taxon>
        <taxon>Nematoda</taxon>
        <taxon>Chromadorea</taxon>
        <taxon>Rhabditida</taxon>
        <taxon>Tylenchina</taxon>
        <taxon>Tylenchomorpha</taxon>
        <taxon>Tylenchoidea</taxon>
        <taxon>Heteroderidae</taxon>
        <taxon>Heteroderinae</taxon>
        <taxon>Globodera</taxon>
    </lineage>
</organism>
<keyword evidence="2" id="KW-1133">Transmembrane helix</keyword>
<sequence length="465" mass="53181">MNESVEVEIMQMDAMNWKTFGWNPLRRPAPSPPPNCPTAECLQMGNMMEIWCTPGHVGLNEAVLMRRSPISGCKNFITLGQYYTLVIELHFNDQQQLDFLLEECICNKMSPFIGNGCLHQNNQWVEMTETVVDGTKFVLIYFVAPATSLHFECRARVFQCCGCCQNVCNRSPPTGAASFPSTVVPISFSLPLLPPASPSMPQLPPSADCWFPLSPPSTSCSHPRLSIWALCLLLFLLLLLLLLIVCCALSLCFGIGWRFQDKIWPRKVSKTDEIGAFPTFSPEPSSHPPARTIPAVVNESSQTMAPQTPPWDSEWGEQQNQKKKEWEKERHVALPLRELTKKDRAIEETWWKLEENIQTEEEQTEQVISTEWRDGEEAMWRKKDEWTARGQWNGAEAEEERQRQQEERRHYENWSRPAATSDRFHHAPVAWTTHFGKEPMAAVLAGEEEDRIEWRTTESNGATMK</sequence>
<name>A0A914H2M7_GLORO</name>
<feature type="transmembrane region" description="Helical" evidence="2">
    <location>
        <begin position="227"/>
        <end position="257"/>
    </location>
</feature>
<dbReference type="WBParaSite" id="Gr19_v10_g13098.t1">
    <property type="protein sequence ID" value="Gr19_v10_g13098.t1"/>
    <property type="gene ID" value="Gr19_v10_g13098"/>
</dbReference>
<evidence type="ECO:0000313" key="4">
    <source>
        <dbReference type="WBParaSite" id="Gr19_v10_g13098.t1"/>
    </source>
</evidence>
<evidence type="ECO:0000256" key="1">
    <source>
        <dbReference type="SAM" id="MobiDB-lite"/>
    </source>
</evidence>
<keyword evidence="2" id="KW-0472">Membrane</keyword>
<dbReference type="Proteomes" id="UP000887572">
    <property type="component" value="Unplaced"/>
</dbReference>